<keyword evidence="2" id="KW-1185">Reference proteome</keyword>
<proteinExistence type="predicted"/>
<reference evidence="1 2" key="1">
    <citation type="journal article" date="2017" name="Front. Microbiol.">
        <title>Phaeobacter piscinae sp. nov., a species of the Roseobacter group and potential aquaculture probiont.</title>
        <authorList>
            <person name="Sonnenschein E.C."/>
            <person name="Phippen C.B.W."/>
            <person name="Nielsen K.F."/>
            <person name="Mateiu R.V."/>
            <person name="Melchiorsen J."/>
            <person name="Gram L."/>
            <person name="Overmann J."/>
            <person name="Freese H.M."/>
        </authorList>
    </citation>
    <scope>NUCLEOTIDE SEQUENCE [LARGE SCALE GENOMIC DNA]</scope>
    <source>
        <strain evidence="1 2">P36</strain>
    </source>
</reference>
<gene>
    <name evidence="1" type="ORF">PhaeoP36_03861</name>
</gene>
<name>A0ABN5DKF1_9RHOB</name>
<geneLocation type="plasmid" evidence="1 2">
    <name>pP36_c</name>
</geneLocation>
<dbReference type="Proteomes" id="UP000218891">
    <property type="component" value="Plasmid pP36_c"/>
</dbReference>
<protein>
    <submittedName>
        <fullName evidence="1">Uncharacterized protein</fullName>
    </submittedName>
</protein>
<evidence type="ECO:0000313" key="2">
    <source>
        <dbReference type="Proteomes" id="UP000218891"/>
    </source>
</evidence>
<keyword evidence="1" id="KW-0614">Plasmid</keyword>
<reference evidence="1 2" key="2">
    <citation type="journal article" date="2017" name="Genome Biol. Evol.">
        <title>Trajectories and Drivers of Genome Evolution in Surface-Associated Marine Phaeobacter.</title>
        <authorList>
            <person name="Freese H.M."/>
            <person name="Sikorski J."/>
            <person name="Bunk B."/>
            <person name="Scheuner C."/>
            <person name="Meier-Kolthoff J.P."/>
            <person name="Sproer C."/>
            <person name="Gram L."/>
            <person name="Overmann J."/>
        </authorList>
    </citation>
    <scope>NUCLEOTIDE SEQUENCE [LARGE SCALE GENOMIC DNA]</scope>
    <source>
        <strain evidence="1 2">P36</strain>
    </source>
</reference>
<reference evidence="1 2" key="4">
    <citation type="journal article" date="2018" name="Environ. Microbiol. Rep.">
        <title>Phylogenetic distribution of roseobacticides in the Roseobacter group and their effect on microalgae.</title>
        <authorList>
            <person name="Sonnenschein E.C."/>
            <person name="Phippen C.B."/>
            <person name="Bentzon-Tilia M."/>
            <person name="Rasmussen S.A."/>
            <person name="Nielsen K.F."/>
            <person name="Gram L."/>
        </authorList>
    </citation>
    <scope>NUCLEOTIDE SEQUENCE [LARGE SCALE GENOMIC DNA]</scope>
    <source>
        <strain evidence="1 2">P36</strain>
    </source>
</reference>
<reference evidence="1 2" key="3">
    <citation type="journal article" date="2017" name="Int. J. Syst. Evol. Microbiol.">
        <title>Adaptation of Surface-Associated Bacteria to the Open Ocean: A Genomically Distinct Subpopulation of Phaeobacter gallaeciensis Colonizes Pacific Mesozooplankton.</title>
        <authorList>
            <person name="Freese H.M."/>
            <person name="Methner A."/>
            <person name="Overmann J."/>
        </authorList>
    </citation>
    <scope>NUCLEOTIDE SEQUENCE [LARGE SCALE GENOMIC DNA]</scope>
    <source>
        <strain evidence="1 2">P36</strain>
    </source>
</reference>
<accession>A0ABN5DKF1</accession>
<evidence type="ECO:0000313" key="1">
    <source>
        <dbReference type="EMBL" id="ATG37937.1"/>
    </source>
</evidence>
<sequence length="56" mass="6242">MRIKGLGEGLQKAHISAVRYLAEYLGRAPDAAVFEDLRAYQLHMMDTTVTPSTYNA</sequence>
<organism evidence="1 2">
    <name type="scientific">Phaeobacter piscinae</name>
    <dbReference type="NCBI Taxonomy" id="1580596"/>
    <lineage>
        <taxon>Bacteria</taxon>
        <taxon>Pseudomonadati</taxon>
        <taxon>Pseudomonadota</taxon>
        <taxon>Alphaproteobacteria</taxon>
        <taxon>Rhodobacterales</taxon>
        <taxon>Roseobacteraceae</taxon>
        <taxon>Phaeobacter</taxon>
    </lineage>
</organism>
<dbReference type="EMBL" id="CP010646">
    <property type="protein sequence ID" value="ATG37937.1"/>
    <property type="molecule type" value="Genomic_DNA"/>
</dbReference>